<sequence>MTLVEISLAAPDAAADSAFLAQTTDLVNRVYADAEKGIWRAGAERTSPDELAGIVRAGELAIARLDGHLVGTVRVRRLDSGEGEFGMLVAGADHRGTGLGRRLVDFAEGWARGQGLATMQLELLVPREWTHPVKDFLREWYTRIGYRPVRTASLADDFPGLAPLLATPCDFVIYHKPLSG</sequence>
<dbReference type="SUPFAM" id="SSF55729">
    <property type="entry name" value="Acyl-CoA N-acyltransferases (Nat)"/>
    <property type="match status" value="1"/>
</dbReference>
<dbReference type="KEGG" id="psuu:Psuf_085990"/>
<organism evidence="2 3">
    <name type="scientific">Phytohabitans suffuscus</name>
    <dbReference type="NCBI Taxonomy" id="624315"/>
    <lineage>
        <taxon>Bacteria</taxon>
        <taxon>Bacillati</taxon>
        <taxon>Actinomycetota</taxon>
        <taxon>Actinomycetes</taxon>
        <taxon>Micromonosporales</taxon>
        <taxon>Micromonosporaceae</taxon>
    </lineage>
</organism>
<dbReference type="GO" id="GO:0016747">
    <property type="term" value="F:acyltransferase activity, transferring groups other than amino-acyl groups"/>
    <property type="evidence" value="ECO:0007669"/>
    <property type="project" value="InterPro"/>
</dbReference>
<evidence type="ECO:0000313" key="2">
    <source>
        <dbReference type="EMBL" id="BCB91286.1"/>
    </source>
</evidence>
<dbReference type="CDD" id="cd04301">
    <property type="entry name" value="NAT_SF"/>
    <property type="match status" value="1"/>
</dbReference>
<dbReference type="Gene3D" id="3.40.630.30">
    <property type="match status" value="1"/>
</dbReference>
<dbReference type="Proteomes" id="UP000503011">
    <property type="component" value="Chromosome"/>
</dbReference>
<feature type="domain" description="N-acetyltransferase" evidence="1">
    <location>
        <begin position="4"/>
        <end position="179"/>
    </location>
</feature>
<reference evidence="2 3" key="1">
    <citation type="submission" date="2020-03" db="EMBL/GenBank/DDBJ databases">
        <title>Whole genome shotgun sequence of Phytohabitans suffuscus NBRC 105367.</title>
        <authorList>
            <person name="Komaki H."/>
            <person name="Tamura T."/>
        </authorList>
    </citation>
    <scope>NUCLEOTIDE SEQUENCE [LARGE SCALE GENOMIC DNA]</scope>
    <source>
        <strain evidence="2 3">NBRC 105367</strain>
    </source>
</reference>
<name>A0A6F8YYY8_9ACTN</name>
<dbReference type="Pfam" id="PF00583">
    <property type="entry name" value="Acetyltransf_1"/>
    <property type="match status" value="1"/>
</dbReference>
<keyword evidence="2" id="KW-0808">Transferase</keyword>
<dbReference type="EMBL" id="AP022871">
    <property type="protein sequence ID" value="BCB91286.1"/>
    <property type="molecule type" value="Genomic_DNA"/>
</dbReference>
<evidence type="ECO:0000259" key="1">
    <source>
        <dbReference type="PROSITE" id="PS51186"/>
    </source>
</evidence>
<reference evidence="2 3" key="2">
    <citation type="submission" date="2020-03" db="EMBL/GenBank/DDBJ databases">
        <authorList>
            <person name="Ichikawa N."/>
            <person name="Kimura A."/>
            <person name="Kitahashi Y."/>
            <person name="Uohara A."/>
        </authorList>
    </citation>
    <scope>NUCLEOTIDE SEQUENCE [LARGE SCALE GENOMIC DNA]</scope>
    <source>
        <strain evidence="2 3">NBRC 105367</strain>
    </source>
</reference>
<dbReference type="AlphaFoldDB" id="A0A6F8YYY8"/>
<keyword evidence="3" id="KW-1185">Reference proteome</keyword>
<evidence type="ECO:0000313" key="3">
    <source>
        <dbReference type="Proteomes" id="UP000503011"/>
    </source>
</evidence>
<dbReference type="InterPro" id="IPR016181">
    <property type="entry name" value="Acyl_CoA_acyltransferase"/>
</dbReference>
<dbReference type="RefSeq" id="WP_232075671.1">
    <property type="nucleotide sequence ID" value="NZ_AP022871.1"/>
</dbReference>
<proteinExistence type="predicted"/>
<gene>
    <name evidence="2" type="ORF">Psuf_085990</name>
</gene>
<accession>A0A6F8YYY8</accession>
<dbReference type="InterPro" id="IPR000182">
    <property type="entry name" value="GNAT_dom"/>
</dbReference>
<dbReference type="PROSITE" id="PS51186">
    <property type="entry name" value="GNAT"/>
    <property type="match status" value="1"/>
</dbReference>
<protein>
    <submittedName>
        <fullName evidence="2">GNAT family N-acetyltransferase</fullName>
    </submittedName>
</protein>